<evidence type="ECO:0000313" key="1">
    <source>
        <dbReference type="EMBL" id="PKQ28792.1"/>
    </source>
</evidence>
<accession>A0A2N3G845</accession>
<gene>
    <name evidence="1" type="ORF">CVT63_01060</name>
</gene>
<dbReference type="Proteomes" id="UP000233654">
    <property type="component" value="Unassembled WGS sequence"/>
</dbReference>
<dbReference type="AlphaFoldDB" id="A0A2N3G845"/>
<protein>
    <submittedName>
        <fullName evidence="1">Uncharacterized protein</fullName>
    </submittedName>
</protein>
<comment type="caution">
    <text evidence="1">The sequence shown here is derived from an EMBL/GenBank/DDBJ whole genome shotgun (WGS) entry which is preliminary data.</text>
</comment>
<evidence type="ECO:0000313" key="2">
    <source>
        <dbReference type="Proteomes" id="UP000233654"/>
    </source>
</evidence>
<proteinExistence type="predicted"/>
<sequence>MSGKTDSQKRTTGIAIAVVLTLALALSLLAAGCGAQTPESAVRNFFAAIENHNWNGYLSAILPNNVRRMTDTDTREQKKGFLGNSFKYGGLKLNAKYDKKNKNKADVELTSGSFKVKNSQTGKEETTNVSKIKKQMGRAPALKTVKFKGCWYVDIPLAAKDTQQPSGM</sequence>
<organism evidence="1 2">
    <name type="scientific">Candidatus Anoxymicrobium japonicum</name>
    <dbReference type="NCBI Taxonomy" id="2013648"/>
    <lineage>
        <taxon>Bacteria</taxon>
        <taxon>Bacillati</taxon>
        <taxon>Actinomycetota</taxon>
        <taxon>Candidatus Geothermincolia</taxon>
        <taxon>Candidatus Geothermincolales</taxon>
        <taxon>Candidatus Anoxymicrobiaceae</taxon>
        <taxon>Candidatus Anoxymicrobium</taxon>
    </lineage>
</organism>
<reference evidence="1 2" key="1">
    <citation type="journal article" date="2017" name="ISME J.">
        <title>Potential for microbial H2 and metal transformations associated with novel bacteria and archaea in deep terrestrial subsurface sediments.</title>
        <authorList>
            <person name="Hernsdorf A.W."/>
            <person name="Amano Y."/>
            <person name="Miyakawa K."/>
            <person name="Ise K."/>
            <person name="Suzuki Y."/>
            <person name="Anantharaman K."/>
            <person name="Probst A."/>
            <person name="Burstein D."/>
            <person name="Thomas B.C."/>
            <person name="Banfield J.F."/>
        </authorList>
    </citation>
    <scope>NUCLEOTIDE SEQUENCE [LARGE SCALE GENOMIC DNA]</scope>
    <source>
        <strain evidence="1">HGW-Actinobacteria-3</strain>
    </source>
</reference>
<dbReference type="PROSITE" id="PS51257">
    <property type="entry name" value="PROKAR_LIPOPROTEIN"/>
    <property type="match status" value="1"/>
</dbReference>
<name>A0A2N3G845_9ACTN</name>
<dbReference type="EMBL" id="PHEX01000005">
    <property type="protein sequence ID" value="PKQ28792.1"/>
    <property type="molecule type" value="Genomic_DNA"/>
</dbReference>